<dbReference type="SUPFAM" id="SSF52047">
    <property type="entry name" value="RNI-like"/>
    <property type="match status" value="1"/>
</dbReference>
<evidence type="ECO:0000313" key="2">
    <source>
        <dbReference type="EMBL" id="PMD37355.1"/>
    </source>
</evidence>
<feature type="domain" description="F-box" evidence="1">
    <location>
        <begin position="1"/>
        <end position="49"/>
    </location>
</feature>
<dbReference type="SUPFAM" id="SSF81383">
    <property type="entry name" value="F-box domain"/>
    <property type="match status" value="1"/>
</dbReference>
<protein>
    <recommendedName>
        <fullName evidence="1">F-box domain-containing protein</fullName>
    </recommendedName>
</protein>
<sequence>MALHALPDELLIWVLRQLESPIDLSNVALCSRRLHNLVLPILYLSFKDDGALLKTPRFLATTVRRPEIARYVKKLSINGHNFRFFPPGTFDKNWDRIEAVLKPLCRKEETLRDWYHDLHHSADAIIALAILLFPNVSIFTLPYYSSLRDVKYTPLVLSQTSRSRSSDLSTLSPLYQLRTLTFDKSYRGVLFVEYVQPFLSLGSLRSVSISDVWMIERDPASKGSIGRPTSHITHLSLHRSSINTQALLLLLNGCPNLTHLSYCHSNINEEGDGFYNPFNTFQIHKTLMCLKRSLHVLNLLNLDEEIDNSNTEIYYPIREQGASLPLGSLADFEQLHTLQTTSRIILGGDGMPFRREPENRLSTEERALRITDGLPKELETLVLYRCTESIYSVMTKVFERKEKGALKKLKKVTLMFRNSVALSLDGASCIEQGLKVGIVVKCGDVALDQRRLPTWSP</sequence>
<keyword evidence="3" id="KW-1185">Reference proteome</keyword>
<evidence type="ECO:0000313" key="3">
    <source>
        <dbReference type="Proteomes" id="UP000235786"/>
    </source>
</evidence>
<gene>
    <name evidence="2" type="ORF">L207DRAFT_514637</name>
</gene>
<dbReference type="AlphaFoldDB" id="A0A2J6RFR1"/>
<dbReference type="EMBL" id="KZ613949">
    <property type="protein sequence ID" value="PMD37355.1"/>
    <property type="molecule type" value="Genomic_DNA"/>
</dbReference>
<dbReference type="InterPro" id="IPR036047">
    <property type="entry name" value="F-box-like_dom_sf"/>
</dbReference>
<reference evidence="2 3" key="1">
    <citation type="submission" date="2016-04" db="EMBL/GenBank/DDBJ databases">
        <title>A degradative enzymes factory behind the ericoid mycorrhizal symbiosis.</title>
        <authorList>
            <consortium name="DOE Joint Genome Institute"/>
            <person name="Martino E."/>
            <person name="Morin E."/>
            <person name="Grelet G."/>
            <person name="Kuo A."/>
            <person name="Kohler A."/>
            <person name="Daghino S."/>
            <person name="Barry K."/>
            <person name="Choi C."/>
            <person name="Cichocki N."/>
            <person name="Clum A."/>
            <person name="Copeland A."/>
            <person name="Hainaut M."/>
            <person name="Haridas S."/>
            <person name="Labutti K."/>
            <person name="Lindquist E."/>
            <person name="Lipzen A."/>
            <person name="Khouja H.-R."/>
            <person name="Murat C."/>
            <person name="Ohm R."/>
            <person name="Olson A."/>
            <person name="Spatafora J."/>
            <person name="Veneault-Fourrey C."/>
            <person name="Henrissat B."/>
            <person name="Grigoriev I."/>
            <person name="Martin F."/>
            <person name="Perotto S."/>
        </authorList>
    </citation>
    <scope>NUCLEOTIDE SEQUENCE [LARGE SCALE GENOMIC DNA]</scope>
    <source>
        <strain evidence="2 3">F</strain>
    </source>
</reference>
<dbReference type="PROSITE" id="PS50181">
    <property type="entry name" value="FBOX"/>
    <property type="match status" value="1"/>
</dbReference>
<organism evidence="2 3">
    <name type="scientific">Hyaloscypha variabilis (strain UAMH 11265 / GT02V1 / F)</name>
    <name type="common">Meliniomyces variabilis</name>
    <dbReference type="NCBI Taxonomy" id="1149755"/>
    <lineage>
        <taxon>Eukaryota</taxon>
        <taxon>Fungi</taxon>
        <taxon>Dikarya</taxon>
        <taxon>Ascomycota</taxon>
        <taxon>Pezizomycotina</taxon>
        <taxon>Leotiomycetes</taxon>
        <taxon>Helotiales</taxon>
        <taxon>Hyaloscyphaceae</taxon>
        <taxon>Hyaloscypha</taxon>
        <taxon>Hyaloscypha variabilis</taxon>
    </lineage>
</organism>
<dbReference type="Gene3D" id="3.80.10.10">
    <property type="entry name" value="Ribonuclease Inhibitor"/>
    <property type="match status" value="1"/>
</dbReference>
<dbReference type="Proteomes" id="UP000235786">
    <property type="component" value="Unassembled WGS sequence"/>
</dbReference>
<proteinExistence type="predicted"/>
<accession>A0A2J6RFR1</accession>
<evidence type="ECO:0000259" key="1">
    <source>
        <dbReference type="PROSITE" id="PS50181"/>
    </source>
</evidence>
<dbReference type="InterPro" id="IPR001810">
    <property type="entry name" value="F-box_dom"/>
</dbReference>
<name>A0A2J6RFR1_HYAVF</name>
<dbReference type="OrthoDB" id="3500415at2759"/>
<dbReference type="InterPro" id="IPR032675">
    <property type="entry name" value="LRR_dom_sf"/>
</dbReference>